<name>B6SQH3_MAIZE</name>
<protein>
    <submittedName>
        <fullName evidence="2">Uncharacterized protein</fullName>
    </submittedName>
</protein>
<keyword evidence="1" id="KW-0732">Signal</keyword>
<dbReference type="AlphaFoldDB" id="B6SQH3"/>
<feature type="signal peptide" evidence="1">
    <location>
        <begin position="1"/>
        <end position="30"/>
    </location>
</feature>
<accession>B6SQH3</accession>
<evidence type="ECO:0000256" key="1">
    <source>
        <dbReference type="SAM" id="SignalP"/>
    </source>
</evidence>
<sequence length="125" mass="13455">MATRAGRPPTPAPALLLLLTFLFLLRGVLPSRAGDTVAAGRPLSDAQSLVSKRGKFKLEFFRPGTQCLLTSSTRARGGFSVEVRRGLLLVAPVAPLKIQQKWSNCEKNLGETLFASGGIDHHLSM</sequence>
<dbReference type="EMBL" id="EU954988">
    <property type="protein sequence ID" value="ACG27106.1"/>
    <property type="molecule type" value="mRNA"/>
</dbReference>
<evidence type="ECO:0000313" key="2">
    <source>
        <dbReference type="EMBL" id="ACG27106.1"/>
    </source>
</evidence>
<organism evidence="2">
    <name type="scientific">Zea mays</name>
    <name type="common">Maize</name>
    <dbReference type="NCBI Taxonomy" id="4577"/>
    <lineage>
        <taxon>Eukaryota</taxon>
        <taxon>Viridiplantae</taxon>
        <taxon>Streptophyta</taxon>
        <taxon>Embryophyta</taxon>
        <taxon>Tracheophyta</taxon>
        <taxon>Spermatophyta</taxon>
        <taxon>Magnoliopsida</taxon>
        <taxon>Liliopsida</taxon>
        <taxon>Poales</taxon>
        <taxon>Poaceae</taxon>
        <taxon>PACMAD clade</taxon>
        <taxon>Panicoideae</taxon>
        <taxon>Andropogonodae</taxon>
        <taxon>Andropogoneae</taxon>
        <taxon>Tripsacinae</taxon>
        <taxon>Zea</taxon>
    </lineage>
</organism>
<reference evidence="2" key="1">
    <citation type="journal article" date="2009" name="Plant Mol. Biol.">
        <title>Insights into corn genes derived from large-scale cDNA sequencing.</title>
        <authorList>
            <person name="Alexandrov N.N."/>
            <person name="Brover V.V."/>
            <person name="Freidin S."/>
            <person name="Troukhan M.E."/>
            <person name="Tatarinova T.V."/>
            <person name="Zhang H."/>
            <person name="Swaller T.J."/>
            <person name="Lu Y.P."/>
            <person name="Bouck J."/>
            <person name="Flavell R.B."/>
            <person name="Feldmann K.A."/>
        </authorList>
    </citation>
    <scope>NUCLEOTIDE SEQUENCE</scope>
</reference>
<proteinExistence type="evidence at transcript level"/>
<feature type="chain" id="PRO_5002849629" evidence="1">
    <location>
        <begin position="31"/>
        <end position="125"/>
    </location>
</feature>